<dbReference type="OrthoDB" id="1865897at2759"/>
<protein>
    <submittedName>
        <fullName evidence="1">Uncharacterized protein</fullName>
    </submittedName>
</protein>
<dbReference type="OMA" id="CIITRAG"/>
<dbReference type="EMBL" id="FN392320">
    <property type="protein sequence ID" value="CAY69700.1"/>
    <property type="molecule type" value="Genomic_DNA"/>
</dbReference>
<sequence length="979" mass="112781">MRCGFHRSGVRCSSSFLDPFFNSNERVRKDVKEGDKMRGIPITIKKGGDVNLEEVSKHIQRPIYANTMGYYGVFKLAKVFKSFIRKENTLKSLIVPTNLKKIELNKPVDMGSLVEFNVGDQVRLGVVIKPPLGHFKVNLVSFEVLTAEGKILETTQSRTTLHVPNFVDASFLYRIKKDKSYTEYQQVQYALISLIHFTSHGLEITMHRINAFAIPYSHLSNRDECNAVSVLKVAQLLPETVFPTSILRPYALILASHIHMTNEPLYWQVHTNQDILSRTSTSNWDVNINSSRTVYIANSREMVQTLRQVQKLSNSELKHFRNFINGAISRSSERKSYMFKKYRTILNFLKHFIVYPHDQLKLTVSQILKQTLLEKTDLKDIDQKYIYHSLRSLDIPYEGILKDNFIPDPYLSATMMGHLKEGLHATTLTDIKGVSPQSTKETLTSKPWIDKLHEIREYQHKVTQSTTASKNLKVYALPSRYLADIGYSEYSEFAISLEKINSRKWIFNVHIPDVVSFIAPDSQFFENMVNKEQPLIGIHPKSEYIKQRLTYENFQLCNGSNHFFPTDWIPSFALRPVSSQISLNCLTLSFVYSPHEMNWDSVRVEYKTDKINNIRKVSLEDLVDSLTHGSGFSLFQQQEKTSLSSEDKEVLSDFQNCLISKRLSSHKNGSIDTFMEKVQPVVSVHHPENKTTTEISMLKSSSENTFLDLFIKDVDYLTSDLVGSYGSKHGLPIFTRTQSKKKDVANEYIRQTEGQPIEDGRTIESKRSVLPDYTATSYEQLIMERGFNGDISMTAYVSALQYLLPSQLQLTPGQNVKLGMKNGRVRFLGCFQSLEVLTNHYQLLKIHINEFEQFRELIDVKGYYSRNLSQISKKLTIQDIQTKVETCTTFLSWLETRNRRFWILQWLKAKTHEPTELIFYKCIILDTCRHPDIARAYCIELDIEVQMVLQPGMEAIVGDRLIMTSIVYISPIEGILVMR</sequence>
<dbReference type="RefSeq" id="XP_002491980.1">
    <property type="nucleotide sequence ID" value="XM_002491935.1"/>
</dbReference>
<evidence type="ECO:0000313" key="1">
    <source>
        <dbReference type="EMBL" id="CAY69700.1"/>
    </source>
</evidence>
<evidence type="ECO:0000313" key="2">
    <source>
        <dbReference type="Proteomes" id="UP000000314"/>
    </source>
</evidence>
<keyword evidence="2" id="KW-1185">Reference proteome</keyword>
<reference evidence="1 2" key="1">
    <citation type="journal article" date="2009" name="Nat. Biotechnol.">
        <title>Genome sequence of the recombinant protein production host Pichia pastoris.</title>
        <authorList>
            <person name="De Schutter K."/>
            <person name="Lin Y.C."/>
            <person name="Tiels P."/>
            <person name="Van Hecke A."/>
            <person name="Glinka S."/>
            <person name="Weber-Lehmann J."/>
            <person name="Rouze P."/>
            <person name="Van de Peer Y."/>
            <person name="Callewaert N."/>
        </authorList>
    </citation>
    <scope>NUCLEOTIDE SEQUENCE [LARGE SCALE GENOMIC DNA]</scope>
    <source>
        <strain evidence="2">GS115 / ATCC 20864</strain>
    </source>
</reference>
<dbReference type="KEGG" id="ppa:PAS_chr2-2_0217"/>
<dbReference type="Proteomes" id="UP000000314">
    <property type="component" value="Chromosome 2"/>
</dbReference>
<dbReference type="SUPFAM" id="SSF50249">
    <property type="entry name" value="Nucleic acid-binding proteins"/>
    <property type="match status" value="1"/>
</dbReference>
<accession>C4R2H6</accession>
<organism evidence="1 2">
    <name type="scientific">Komagataella phaffii (strain GS115 / ATCC 20864)</name>
    <name type="common">Yeast</name>
    <name type="synonym">Pichia pastoris</name>
    <dbReference type="NCBI Taxonomy" id="644223"/>
    <lineage>
        <taxon>Eukaryota</taxon>
        <taxon>Fungi</taxon>
        <taxon>Dikarya</taxon>
        <taxon>Ascomycota</taxon>
        <taxon>Saccharomycotina</taxon>
        <taxon>Pichiomycetes</taxon>
        <taxon>Pichiales</taxon>
        <taxon>Pichiaceae</taxon>
        <taxon>Komagataella</taxon>
    </lineage>
</organism>
<dbReference type="AlphaFoldDB" id="C4R2H6"/>
<dbReference type="InParanoid" id="C4R2H6"/>
<dbReference type="STRING" id="644223.C4R2H6"/>
<gene>
    <name evidence="1" type="ordered locus">PAS_chr2-2_0217</name>
</gene>
<name>C4R2H6_KOMPG</name>
<proteinExistence type="predicted"/>
<dbReference type="HOGENOM" id="CLU_310497_0_0_1"/>
<dbReference type="GeneID" id="8198625"/>
<dbReference type="eggNOG" id="ENOG502SP70">
    <property type="taxonomic scope" value="Eukaryota"/>
</dbReference>
<dbReference type="InterPro" id="IPR012340">
    <property type="entry name" value="NA-bd_OB-fold"/>
</dbReference>